<keyword evidence="9" id="KW-0407">Ion channel</keyword>
<evidence type="ECO:0000259" key="11">
    <source>
        <dbReference type="PROSITE" id="PS50222"/>
    </source>
</evidence>
<dbReference type="PANTHER" id="PTHR45638">
    <property type="entry name" value="CYCLIC NUCLEOTIDE-GATED CATION CHANNEL SUBUNIT A"/>
    <property type="match status" value="1"/>
</dbReference>
<evidence type="ECO:0000256" key="1">
    <source>
        <dbReference type="ARBA" id="ARBA00004141"/>
    </source>
</evidence>
<feature type="domain" description="EF-hand" evidence="11">
    <location>
        <begin position="199"/>
        <end position="219"/>
    </location>
</feature>
<dbReference type="SUPFAM" id="SSF51206">
    <property type="entry name" value="cAMP-binding domain-like"/>
    <property type="match status" value="1"/>
</dbReference>
<evidence type="ECO:0000256" key="3">
    <source>
        <dbReference type="ARBA" id="ARBA00022692"/>
    </source>
</evidence>
<dbReference type="Proteomes" id="UP000626109">
    <property type="component" value="Unassembled WGS sequence"/>
</dbReference>
<dbReference type="GO" id="GO:0005221">
    <property type="term" value="F:intracellularly cyclic nucleotide-activated monoatomic cation channel activity"/>
    <property type="evidence" value="ECO:0007669"/>
    <property type="project" value="InterPro"/>
</dbReference>
<keyword evidence="4" id="KW-0106">Calcium</keyword>
<feature type="non-terminal residue" evidence="12">
    <location>
        <position position="219"/>
    </location>
</feature>
<dbReference type="EMBL" id="CAJNNW010020492">
    <property type="protein sequence ID" value="CAE8666347.1"/>
    <property type="molecule type" value="Genomic_DNA"/>
</dbReference>
<feature type="domain" description="Cyclic nucleotide-binding" evidence="10">
    <location>
        <begin position="6"/>
        <end position="128"/>
    </location>
</feature>
<evidence type="ECO:0008006" key="14">
    <source>
        <dbReference type="Google" id="ProtNLM"/>
    </source>
</evidence>
<keyword evidence="3" id="KW-0812">Transmembrane</keyword>
<evidence type="ECO:0000256" key="7">
    <source>
        <dbReference type="ARBA" id="ARBA00023136"/>
    </source>
</evidence>
<dbReference type="GO" id="GO:0016020">
    <property type="term" value="C:membrane"/>
    <property type="evidence" value="ECO:0007669"/>
    <property type="project" value="UniProtKB-SubCell"/>
</dbReference>
<keyword evidence="2" id="KW-0813">Transport</keyword>
<comment type="caution">
    <text evidence="12">The sequence shown here is derived from an EMBL/GenBank/DDBJ whole genome shotgun (WGS) entry which is preliminary data.</text>
</comment>
<dbReference type="GO" id="GO:0005509">
    <property type="term" value="F:calcium ion binding"/>
    <property type="evidence" value="ECO:0007669"/>
    <property type="project" value="InterPro"/>
</dbReference>
<evidence type="ECO:0000256" key="6">
    <source>
        <dbReference type="ARBA" id="ARBA00023065"/>
    </source>
</evidence>
<dbReference type="InterPro" id="IPR002048">
    <property type="entry name" value="EF_hand_dom"/>
</dbReference>
<comment type="subcellular location">
    <subcellularLocation>
        <location evidence="1">Membrane</location>
        <topology evidence="1">Multi-pass membrane protein</topology>
    </subcellularLocation>
</comment>
<dbReference type="SMART" id="SM00100">
    <property type="entry name" value="cNMP"/>
    <property type="match status" value="1"/>
</dbReference>
<reference evidence="12" key="1">
    <citation type="submission" date="2021-02" db="EMBL/GenBank/DDBJ databases">
        <authorList>
            <person name="Dougan E. K."/>
            <person name="Rhodes N."/>
            <person name="Thang M."/>
            <person name="Chan C."/>
        </authorList>
    </citation>
    <scope>NUCLEOTIDE SEQUENCE</scope>
</reference>
<keyword evidence="6" id="KW-0406">Ion transport</keyword>
<dbReference type="PROSITE" id="PS50222">
    <property type="entry name" value="EF_HAND_2"/>
    <property type="match status" value="1"/>
</dbReference>
<dbReference type="PROSITE" id="PS50042">
    <property type="entry name" value="CNMP_BINDING_3"/>
    <property type="match status" value="1"/>
</dbReference>
<evidence type="ECO:0000256" key="2">
    <source>
        <dbReference type="ARBA" id="ARBA00022448"/>
    </source>
</evidence>
<dbReference type="Gene3D" id="2.60.120.10">
    <property type="entry name" value="Jelly Rolls"/>
    <property type="match status" value="1"/>
</dbReference>
<organism evidence="12 13">
    <name type="scientific">Polarella glacialis</name>
    <name type="common">Dinoflagellate</name>
    <dbReference type="NCBI Taxonomy" id="89957"/>
    <lineage>
        <taxon>Eukaryota</taxon>
        <taxon>Sar</taxon>
        <taxon>Alveolata</taxon>
        <taxon>Dinophyceae</taxon>
        <taxon>Suessiales</taxon>
        <taxon>Suessiaceae</taxon>
        <taxon>Polarella</taxon>
    </lineage>
</organism>
<evidence type="ECO:0000256" key="9">
    <source>
        <dbReference type="ARBA" id="ARBA00023303"/>
    </source>
</evidence>
<dbReference type="PANTHER" id="PTHR45638:SF11">
    <property type="entry name" value="CYCLIC NUCLEOTIDE-GATED CATION CHANNEL SUBUNIT A"/>
    <property type="match status" value="1"/>
</dbReference>
<keyword evidence="5" id="KW-1133">Transmembrane helix</keyword>
<dbReference type="InterPro" id="IPR018490">
    <property type="entry name" value="cNMP-bd_dom_sf"/>
</dbReference>
<feature type="non-terminal residue" evidence="12">
    <location>
        <position position="1"/>
    </location>
</feature>
<dbReference type="Pfam" id="PF00027">
    <property type="entry name" value="cNMP_binding"/>
    <property type="match status" value="1"/>
</dbReference>
<dbReference type="InterPro" id="IPR050866">
    <property type="entry name" value="CNG_cation_channel"/>
</dbReference>
<evidence type="ECO:0000256" key="5">
    <source>
        <dbReference type="ARBA" id="ARBA00022989"/>
    </source>
</evidence>
<evidence type="ECO:0000313" key="13">
    <source>
        <dbReference type="Proteomes" id="UP000626109"/>
    </source>
</evidence>
<dbReference type="CDD" id="cd00038">
    <property type="entry name" value="CAP_ED"/>
    <property type="match status" value="1"/>
</dbReference>
<sequence length="219" mass="24898">VAQVPFLQEVSAKALRFIISSLVDKVFLPADFIVRRGDVGSEMFFLRDGYAAVFLTSNAPHWNSREHHQIAKGSYFGEVALLTGQLRTAWIMARNYCVCSVLHQTAIDTIMADDPTCIVSLIKNFQDQLGLQAKTTWLEVRKRIKKDFPDNDEDEEWSELWEFVCSGVDGLAPAGVITWTRYQLLMSRIQVGGLDQKLLWALLDTDKNGFVTFDEFVDR</sequence>
<dbReference type="InterPro" id="IPR014710">
    <property type="entry name" value="RmlC-like_jellyroll"/>
</dbReference>
<dbReference type="PROSITE" id="PS00888">
    <property type="entry name" value="CNMP_BINDING_1"/>
    <property type="match status" value="1"/>
</dbReference>
<accession>A0A813J8C3</accession>
<evidence type="ECO:0000259" key="10">
    <source>
        <dbReference type="PROSITE" id="PS50042"/>
    </source>
</evidence>
<evidence type="ECO:0000256" key="8">
    <source>
        <dbReference type="ARBA" id="ARBA00023286"/>
    </source>
</evidence>
<gene>
    <name evidence="12" type="ORF">PGLA2088_LOCUS16224</name>
</gene>
<dbReference type="InterPro" id="IPR018488">
    <property type="entry name" value="cNMP-bd_CS"/>
</dbReference>
<proteinExistence type="predicted"/>
<keyword evidence="8" id="KW-1071">Ligand-gated ion channel</keyword>
<dbReference type="AlphaFoldDB" id="A0A813J8C3"/>
<protein>
    <recommendedName>
        <fullName evidence="14">Calmodulin</fullName>
    </recommendedName>
</protein>
<dbReference type="PROSITE" id="PS00889">
    <property type="entry name" value="CNMP_BINDING_2"/>
    <property type="match status" value="1"/>
</dbReference>
<evidence type="ECO:0000313" key="12">
    <source>
        <dbReference type="EMBL" id="CAE8666347.1"/>
    </source>
</evidence>
<keyword evidence="7" id="KW-0472">Membrane</keyword>
<dbReference type="InterPro" id="IPR011992">
    <property type="entry name" value="EF-hand-dom_pair"/>
</dbReference>
<dbReference type="InterPro" id="IPR000595">
    <property type="entry name" value="cNMP-bd_dom"/>
</dbReference>
<dbReference type="SUPFAM" id="SSF47473">
    <property type="entry name" value="EF-hand"/>
    <property type="match status" value="1"/>
</dbReference>
<dbReference type="InterPro" id="IPR018247">
    <property type="entry name" value="EF_Hand_1_Ca_BS"/>
</dbReference>
<dbReference type="PROSITE" id="PS00018">
    <property type="entry name" value="EF_HAND_1"/>
    <property type="match status" value="1"/>
</dbReference>
<name>A0A813J8C3_POLGL</name>
<dbReference type="GO" id="GO:0044877">
    <property type="term" value="F:protein-containing complex binding"/>
    <property type="evidence" value="ECO:0007669"/>
    <property type="project" value="TreeGrafter"/>
</dbReference>
<evidence type="ECO:0000256" key="4">
    <source>
        <dbReference type="ARBA" id="ARBA00022837"/>
    </source>
</evidence>